<name>A0AC60PEG9_IXOPE</name>
<sequence>MNDDVSDDSSDLDVGVPHTIKYFPRNVRQKGPSNLALKRANLMFTMENERYRTKCRKLERFMKDLVLESAALCDEVARVQESIFVAKEERRFLLKKLYYYHNQRDASSEPQVARTTVPQSTAVGPSSTTPPLSLASTPSSSAVPEGADRSAAKSSKKLLKRRNTKDSREGPEEVLGTKPTAVPRPKRKKPAADKKLVAPIPLDASGRPIFPITLPGCKVHSLGEIVTDRAGFHSEESIYPVGYCSSRIYASVLNVHTSCIYTCTIFDAGTGPKFEIVAEDLPERPFVGNSPDECYVALLRAVNRACGAEVIVPAARGADFFALPHPTIQNLVQSCPGARKCPNYRWVRFEVSRSASLHTERIDGDPYLSYTAFRQLCLHPRVPAVVAPQETGLPLNIQIKQEPLDIT</sequence>
<evidence type="ECO:0000313" key="2">
    <source>
        <dbReference type="Proteomes" id="UP000805193"/>
    </source>
</evidence>
<dbReference type="Proteomes" id="UP000805193">
    <property type="component" value="Unassembled WGS sequence"/>
</dbReference>
<comment type="caution">
    <text evidence="1">The sequence shown here is derived from an EMBL/GenBank/DDBJ whole genome shotgun (WGS) entry which is preliminary data.</text>
</comment>
<reference evidence="1 2" key="1">
    <citation type="journal article" date="2020" name="Cell">
        <title>Large-Scale Comparative Analyses of Tick Genomes Elucidate Their Genetic Diversity and Vector Capacities.</title>
        <authorList>
            <consortium name="Tick Genome and Microbiome Consortium (TIGMIC)"/>
            <person name="Jia N."/>
            <person name="Wang J."/>
            <person name="Shi W."/>
            <person name="Du L."/>
            <person name="Sun Y."/>
            <person name="Zhan W."/>
            <person name="Jiang J.F."/>
            <person name="Wang Q."/>
            <person name="Zhang B."/>
            <person name="Ji P."/>
            <person name="Bell-Sakyi L."/>
            <person name="Cui X.M."/>
            <person name="Yuan T.T."/>
            <person name="Jiang B.G."/>
            <person name="Yang W.F."/>
            <person name="Lam T.T."/>
            <person name="Chang Q.C."/>
            <person name="Ding S.J."/>
            <person name="Wang X.J."/>
            <person name="Zhu J.G."/>
            <person name="Ruan X.D."/>
            <person name="Zhao L."/>
            <person name="Wei J.T."/>
            <person name="Ye R.Z."/>
            <person name="Que T.C."/>
            <person name="Du C.H."/>
            <person name="Zhou Y.H."/>
            <person name="Cheng J.X."/>
            <person name="Dai P.F."/>
            <person name="Guo W.B."/>
            <person name="Han X.H."/>
            <person name="Huang E.J."/>
            <person name="Li L.F."/>
            <person name="Wei W."/>
            <person name="Gao Y.C."/>
            <person name="Liu J.Z."/>
            <person name="Shao H.Z."/>
            <person name="Wang X."/>
            <person name="Wang C.C."/>
            <person name="Yang T.C."/>
            <person name="Huo Q.B."/>
            <person name="Li W."/>
            <person name="Chen H.Y."/>
            <person name="Chen S.E."/>
            <person name="Zhou L.G."/>
            <person name="Ni X.B."/>
            <person name="Tian J.H."/>
            <person name="Sheng Y."/>
            <person name="Liu T."/>
            <person name="Pan Y.S."/>
            <person name="Xia L.Y."/>
            <person name="Li J."/>
            <person name="Zhao F."/>
            <person name="Cao W.C."/>
        </authorList>
    </citation>
    <scope>NUCLEOTIDE SEQUENCE [LARGE SCALE GENOMIC DNA]</scope>
    <source>
        <strain evidence="1">Iper-2018</strain>
    </source>
</reference>
<dbReference type="EMBL" id="JABSTQ010010779">
    <property type="protein sequence ID" value="KAG0417987.1"/>
    <property type="molecule type" value="Genomic_DNA"/>
</dbReference>
<organism evidence="1 2">
    <name type="scientific">Ixodes persulcatus</name>
    <name type="common">Taiga tick</name>
    <dbReference type="NCBI Taxonomy" id="34615"/>
    <lineage>
        <taxon>Eukaryota</taxon>
        <taxon>Metazoa</taxon>
        <taxon>Ecdysozoa</taxon>
        <taxon>Arthropoda</taxon>
        <taxon>Chelicerata</taxon>
        <taxon>Arachnida</taxon>
        <taxon>Acari</taxon>
        <taxon>Parasitiformes</taxon>
        <taxon>Ixodida</taxon>
        <taxon>Ixodoidea</taxon>
        <taxon>Ixodidae</taxon>
        <taxon>Ixodinae</taxon>
        <taxon>Ixodes</taxon>
    </lineage>
</organism>
<gene>
    <name evidence="1" type="ORF">HPB47_005196</name>
</gene>
<accession>A0AC60PEG9</accession>
<protein>
    <submittedName>
        <fullName evidence="1">Uncharacterized protein</fullName>
    </submittedName>
</protein>
<evidence type="ECO:0000313" key="1">
    <source>
        <dbReference type="EMBL" id="KAG0417987.1"/>
    </source>
</evidence>
<keyword evidence="2" id="KW-1185">Reference proteome</keyword>
<proteinExistence type="predicted"/>